<dbReference type="InterPro" id="IPR002915">
    <property type="entry name" value="DeoC/FbaB/LacD_aldolase"/>
</dbReference>
<protein>
    <recommendedName>
        <fullName evidence="3 7">Deoxyribose-phosphate aldolase</fullName>
        <ecNumber evidence="3 7">4.1.2.4</ecNumber>
    </recommendedName>
</protein>
<dbReference type="EMBL" id="WOCD01000002">
    <property type="protein sequence ID" value="MUH71679.1"/>
    <property type="molecule type" value="Genomic_DNA"/>
</dbReference>
<organism evidence="8 9">
    <name type="scientific">Psychrosphaera haliotis</name>
    <dbReference type="NCBI Taxonomy" id="555083"/>
    <lineage>
        <taxon>Bacteria</taxon>
        <taxon>Pseudomonadati</taxon>
        <taxon>Pseudomonadota</taxon>
        <taxon>Gammaproteobacteria</taxon>
        <taxon>Alteromonadales</taxon>
        <taxon>Pseudoalteromonadaceae</taxon>
        <taxon>Psychrosphaera</taxon>
    </lineage>
</organism>
<dbReference type="CDD" id="cd00959">
    <property type="entry name" value="DeoC"/>
    <property type="match status" value="1"/>
</dbReference>
<reference evidence="8 9" key="1">
    <citation type="submission" date="2019-11" db="EMBL/GenBank/DDBJ databases">
        <title>P. haliotis isolates from Z. marina roots.</title>
        <authorList>
            <person name="Cohen M."/>
            <person name="Jospin G."/>
            <person name="Eisen J.A."/>
            <person name="Coil D.A."/>
        </authorList>
    </citation>
    <scope>NUCLEOTIDE SEQUENCE [LARGE SCALE GENOMIC DNA]</scope>
    <source>
        <strain evidence="8 9">UCD-MCMsp1aY</strain>
    </source>
</reference>
<dbReference type="NCBIfam" id="TIGR00126">
    <property type="entry name" value="deoC"/>
    <property type="match status" value="1"/>
</dbReference>
<dbReference type="Proteomes" id="UP000439994">
    <property type="component" value="Unassembled WGS sequence"/>
</dbReference>
<proteinExistence type="inferred from homology"/>
<dbReference type="GO" id="GO:0005737">
    <property type="term" value="C:cytoplasm"/>
    <property type="evidence" value="ECO:0007669"/>
    <property type="project" value="InterPro"/>
</dbReference>
<dbReference type="AlphaFoldDB" id="A0A6N8F8E9"/>
<comment type="catalytic activity">
    <reaction evidence="6">
        <text>2-deoxy-D-ribose 5-phosphate = D-glyceraldehyde 3-phosphate + acetaldehyde</text>
        <dbReference type="Rhea" id="RHEA:12821"/>
        <dbReference type="ChEBI" id="CHEBI:15343"/>
        <dbReference type="ChEBI" id="CHEBI:59776"/>
        <dbReference type="ChEBI" id="CHEBI:62877"/>
        <dbReference type="EC" id="4.1.2.4"/>
    </reaction>
</comment>
<evidence type="ECO:0000256" key="2">
    <source>
        <dbReference type="ARBA" id="ARBA00009473"/>
    </source>
</evidence>
<evidence type="ECO:0000313" key="8">
    <source>
        <dbReference type="EMBL" id="MUH71679.1"/>
    </source>
</evidence>
<dbReference type="SUPFAM" id="SSF51569">
    <property type="entry name" value="Aldolase"/>
    <property type="match status" value="1"/>
</dbReference>
<dbReference type="SMART" id="SM01133">
    <property type="entry name" value="DeoC"/>
    <property type="match status" value="1"/>
</dbReference>
<dbReference type="PANTHER" id="PTHR10889:SF3">
    <property type="entry name" value="DEOXYRIBOSE-PHOSPHATE ALDOLASE"/>
    <property type="match status" value="1"/>
</dbReference>
<comment type="pathway">
    <text evidence="1">Carbohydrate degradation; 2-deoxy-D-ribose 1-phosphate degradation; D-glyceraldehyde 3-phosphate and acetaldehyde from 2-deoxy-alpha-D-ribose 1-phosphate: step 2/2.</text>
</comment>
<name>A0A6N8F8E9_9GAMM</name>
<dbReference type="InterPro" id="IPR013785">
    <property type="entry name" value="Aldolase_TIM"/>
</dbReference>
<dbReference type="Gene3D" id="3.20.20.70">
    <property type="entry name" value="Aldolase class I"/>
    <property type="match status" value="1"/>
</dbReference>
<evidence type="ECO:0000256" key="5">
    <source>
        <dbReference type="ARBA" id="ARBA00023270"/>
    </source>
</evidence>
<evidence type="ECO:0000256" key="6">
    <source>
        <dbReference type="ARBA" id="ARBA00048791"/>
    </source>
</evidence>
<accession>A0A6N8F8E9</accession>
<dbReference type="PANTHER" id="PTHR10889">
    <property type="entry name" value="DEOXYRIBOSE-PHOSPHATE ALDOLASE"/>
    <property type="match status" value="1"/>
</dbReference>
<dbReference type="GO" id="GO:0009264">
    <property type="term" value="P:deoxyribonucleotide catabolic process"/>
    <property type="evidence" value="ECO:0007669"/>
    <property type="project" value="UniProtKB-UniRule"/>
</dbReference>
<evidence type="ECO:0000313" key="9">
    <source>
        <dbReference type="Proteomes" id="UP000439994"/>
    </source>
</evidence>
<evidence type="ECO:0000256" key="1">
    <source>
        <dbReference type="ARBA" id="ARBA00004816"/>
    </source>
</evidence>
<dbReference type="PIRSF" id="PIRSF001357">
    <property type="entry name" value="DeoC"/>
    <property type="match status" value="1"/>
</dbReference>
<keyword evidence="4 8" id="KW-0456">Lyase</keyword>
<evidence type="ECO:0000256" key="7">
    <source>
        <dbReference type="NCBIfam" id="TIGR00126"/>
    </source>
</evidence>
<dbReference type="GO" id="GO:0004139">
    <property type="term" value="F:deoxyribose-phosphate aldolase activity"/>
    <property type="evidence" value="ECO:0007669"/>
    <property type="project" value="UniProtKB-UniRule"/>
</dbReference>
<evidence type="ECO:0000256" key="4">
    <source>
        <dbReference type="ARBA" id="ARBA00023239"/>
    </source>
</evidence>
<sequence>MKNHQAYAHQALGLMDLTSLNDNDTDQTIIDLCQNAITDHGHVAAVCVFPKFVAIAKKTLLELGLNSVKVATVTNFPNGTDNIDQVIALTEQAIADGADEIDVVLPYRQFVNGELQHCEEILVQSKQACADHNVLKVIIESGELGDLNTIKAASEFAIDCGADFIKTSTGKVTVNATLEAADVMLNVIKENGSKVGFKAAGGIRTTQDAQNYLIQAEQIMGVEWITASNYRFGASGLLNSLKDTLSGNESNNSDSSSGY</sequence>
<dbReference type="OrthoDB" id="6579831at2"/>
<dbReference type="GO" id="GO:0016052">
    <property type="term" value="P:carbohydrate catabolic process"/>
    <property type="evidence" value="ECO:0007669"/>
    <property type="project" value="TreeGrafter"/>
</dbReference>
<comment type="caution">
    <text evidence="8">The sequence shown here is derived from an EMBL/GenBank/DDBJ whole genome shotgun (WGS) entry which is preliminary data.</text>
</comment>
<comment type="similarity">
    <text evidence="2">Belongs to the DeoC/FbaB aldolase family. DeoC type 2 subfamily.</text>
</comment>
<evidence type="ECO:0000256" key="3">
    <source>
        <dbReference type="ARBA" id="ARBA00012515"/>
    </source>
</evidence>
<dbReference type="EC" id="4.1.2.4" evidence="3 7"/>
<dbReference type="InterPro" id="IPR011343">
    <property type="entry name" value="DeoC"/>
</dbReference>
<dbReference type="RefSeq" id="WP_155694668.1">
    <property type="nucleotide sequence ID" value="NZ_WOCD01000002.1"/>
</dbReference>
<gene>
    <name evidence="8" type="primary">deoC</name>
    <name evidence="8" type="ORF">GNP35_03750</name>
</gene>
<dbReference type="Pfam" id="PF01791">
    <property type="entry name" value="DeoC"/>
    <property type="match status" value="1"/>
</dbReference>
<keyword evidence="5" id="KW-0704">Schiff base</keyword>
<keyword evidence="9" id="KW-1185">Reference proteome</keyword>